<gene>
    <name evidence="3" type="ORF">Cni_G12219</name>
</gene>
<feature type="compositionally biased region" description="Pro residues" evidence="1">
    <location>
        <begin position="13"/>
        <end position="23"/>
    </location>
</feature>
<dbReference type="PANTHER" id="PTHR35739:SF1">
    <property type="entry name" value="OS01G0861700 PROTEIN"/>
    <property type="match status" value="1"/>
</dbReference>
<dbReference type="Proteomes" id="UP001327560">
    <property type="component" value="Chromosome 4"/>
</dbReference>
<feature type="region of interest" description="Disordered" evidence="1">
    <location>
        <begin position="1"/>
        <end position="23"/>
    </location>
</feature>
<organism evidence="3 4">
    <name type="scientific">Canna indica</name>
    <name type="common">Indian-shot</name>
    <dbReference type="NCBI Taxonomy" id="4628"/>
    <lineage>
        <taxon>Eukaryota</taxon>
        <taxon>Viridiplantae</taxon>
        <taxon>Streptophyta</taxon>
        <taxon>Embryophyta</taxon>
        <taxon>Tracheophyta</taxon>
        <taxon>Spermatophyta</taxon>
        <taxon>Magnoliopsida</taxon>
        <taxon>Liliopsida</taxon>
        <taxon>Zingiberales</taxon>
        <taxon>Cannaceae</taxon>
        <taxon>Canna</taxon>
    </lineage>
</organism>
<dbReference type="Pfam" id="PF01814">
    <property type="entry name" value="Hemerythrin"/>
    <property type="match status" value="1"/>
</dbReference>
<dbReference type="EMBL" id="CP136893">
    <property type="protein sequence ID" value="WOL03499.1"/>
    <property type="molecule type" value="Genomic_DNA"/>
</dbReference>
<reference evidence="3 4" key="1">
    <citation type="submission" date="2023-10" db="EMBL/GenBank/DDBJ databases">
        <title>Chromosome-scale genome assembly provides insights into flower coloration mechanisms of Canna indica.</title>
        <authorList>
            <person name="Li C."/>
        </authorList>
    </citation>
    <scope>NUCLEOTIDE SEQUENCE [LARGE SCALE GENOMIC DNA]</scope>
    <source>
        <tissue evidence="3">Flower</tissue>
    </source>
</reference>
<dbReference type="CDD" id="cd12108">
    <property type="entry name" value="Hr-like"/>
    <property type="match status" value="1"/>
</dbReference>
<dbReference type="AlphaFoldDB" id="A0AAQ3K8Z9"/>
<protein>
    <recommendedName>
        <fullName evidence="2">Hemerythrin-like domain-containing protein</fullName>
    </recommendedName>
</protein>
<dbReference type="Gene3D" id="1.20.120.520">
    <property type="entry name" value="nmb1532 protein domain like"/>
    <property type="match status" value="1"/>
</dbReference>
<evidence type="ECO:0000259" key="2">
    <source>
        <dbReference type="Pfam" id="PF01814"/>
    </source>
</evidence>
<evidence type="ECO:0000313" key="3">
    <source>
        <dbReference type="EMBL" id="WOL03499.1"/>
    </source>
</evidence>
<proteinExistence type="predicted"/>
<evidence type="ECO:0000256" key="1">
    <source>
        <dbReference type="SAM" id="MobiDB-lite"/>
    </source>
</evidence>
<evidence type="ECO:0000313" key="4">
    <source>
        <dbReference type="Proteomes" id="UP001327560"/>
    </source>
</evidence>
<dbReference type="InterPro" id="IPR012312">
    <property type="entry name" value="Hemerythrin-like"/>
</dbReference>
<keyword evidence="4" id="KW-1185">Reference proteome</keyword>
<dbReference type="PANTHER" id="PTHR35739">
    <property type="entry name" value="OS01G0861700 PROTEIN"/>
    <property type="match status" value="1"/>
</dbReference>
<sequence>MGNCAAKPKPRSRLPPLPSKPSPPAVRLYGSESCLCTSLLRLALLYKSVPFQFFPRDSPLLGRPFLQCGADTVVGADDTLLREVDSMFPCPPAASPSLEEARRRKWQAAAATTAEEVALATALQHRSVERHVEELARWAAEMAAGGTEMKGEAARMGKSYGQLMEVVLEHAQMEERLLFPTLEAAADPDRALCKVANEEHGRDLPIINGIMEDIKSTVVMEAGTSFYQEALRILSSRFKTLEEHFKKHFQGEEKNLLPLLEMAITIQREEGEDDSPTVWMNQVMQLMEATHSPRLFPFFMAGLLPEEAVQYIGIICRYTMDQHRLISMLQSLIIYLETKHTPLGNYNGLLRRL</sequence>
<accession>A0AAQ3K8Z9</accession>
<feature type="domain" description="Hemerythrin-like" evidence="2">
    <location>
        <begin position="124"/>
        <end position="260"/>
    </location>
</feature>
<name>A0AAQ3K8Z9_9LILI</name>